<keyword evidence="4" id="KW-1185">Reference proteome</keyword>
<reference evidence="3 4" key="1">
    <citation type="submission" date="2020-04" db="EMBL/GenBank/DDBJ databases">
        <title>Usitatibacter rugosus gen. nov., sp. nov. and Usitatibacter palustris sp. nov., novel members of Usitatibacteraceae fam. nov. within the order Nitrosomonadales isolated from soil.</title>
        <authorList>
            <person name="Huber K.J."/>
            <person name="Neumann-Schaal M."/>
            <person name="Geppert A."/>
            <person name="Luckner M."/>
            <person name="Wanner G."/>
            <person name="Overmann J."/>
        </authorList>
    </citation>
    <scope>NUCLEOTIDE SEQUENCE [LARGE SCALE GENOMIC DNA]</scope>
    <source>
        <strain evidence="3 4">0125_3</strain>
    </source>
</reference>
<feature type="signal peptide" evidence="2">
    <location>
        <begin position="1"/>
        <end position="20"/>
    </location>
</feature>
<dbReference type="AlphaFoldDB" id="A0A6M4GXQ9"/>
<proteinExistence type="predicted"/>
<evidence type="ECO:0000313" key="3">
    <source>
        <dbReference type="EMBL" id="QJR11785.1"/>
    </source>
</evidence>
<dbReference type="Proteomes" id="UP000501534">
    <property type="component" value="Chromosome"/>
</dbReference>
<dbReference type="RefSeq" id="WP_171093405.1">
    <property type="nucleotide sequence ID" value="NZ_CP053069.1"/>
</dbReference>
<evidence type="ECO:0000256" key="2">
    <source>
        <dbReference type="SAM" id="SignalP"/>
    </source>
</evidence>
<evidence type="ECO:0000313" key="4">
    <source>
        <dbReference type="Proteomes" id="UP000501534"/>
    </source>
</evidence>
<evidence type="ECO:0000256" key="1">
    <source>
        <dbReference type="SAM" id="MobiDB-lite"/>
    </source>
</evidence>
<keyword evidence="2" id="KW-0732">Signal</keyword>
<dbReference type="EMBL" id="CP053069">
    <property type="protein sequence ID" value="QJR11785.1"/>
    <property type="molecule type" value="Genomic_DNA"/>
</dbReference>
<feature type="region of interest" description="Disordered" evidence="1">
    <location>
        <begin position="66"/>
        <end position="176"/>
    </location>
</feature>
<protein>
    <submittedName>
        <fullName evidence="3">Uncharacterized protein</fullName>
    </submittedName>
</protein>
<name>A0A6M4GXQ9_9PROT</name>
<gene>
    <name evidence="3" type="ORF">DSM104443_02868</name>
</gene>
<feature type="chain" id="PRO_5026909709" evidence="2">
    <location>
        <begin position="21"/>
        <end position="176"/>
    </location>
</feature>
<accession>A0A6M4GXQ9</accession>
<feature type="compositionally biased region" description="Low complexity" evidence="1">
    <location>
        <begin position="117"/>
        <end position="126"/>
    </location>
</feature>
<dbReference type="KEGG" id="uru:DSM104443_02868"/>
<feature type="compositionally biased region" description="Pro residues" evidence="1">
    <location>
        <begin position="92"/>
        <end position="102"/>
    </location>
</feature>
<sequence length="176" mass="18076">MNAAARMLVFVLGYAACAIAAGPSPAPTWPPSPEVRSRMTELQLVISDPKATLDARDTARAELKRLLGSPAAAKPASEAEEAPRRARTPLAVAPPMPSPAPPSTGASVTGAPRESDPPVAHVVPAPRAIPPFIDPQTGRTLVPSGQVAIDPATGRALPQVPGGYVDPATGRAIRPR</sequence>
<organism evidence="3 4">
    <name type="scientific">Usitatibacter rugosus</name>
    <dbReference type="NCBI Taxonomy" id="2732067"/>
    <lineage>
        <taxon>Bacteria</taxon>
        <taxon>Pseudomonadati</taxon>
        <taxon>Pseudomonadota</taxon>
        <taxon>Betaproteobacteria</taxon>
        <taxon>Nitrosomonadales</taxon>
        <taxon>Usitatibacteraceae</taxon>
        <taxon>Usitatibacter</taxon>
    </lineage>
</organism>